<gene>
    <name evidence="2" type="ORF">ACFO8L_18940</name>
</gene>
<dbReference type="SMART" id="SM00873">
    <property type="entry name" value="B3_4"/>
    <property type="match status" value="1"/>
</dbReference>
<dbReference type="Gene3D" id="3.50.40.10">
    <property type="entry name" value="Phenylalanyl-trna Synthetase, Chain B, domain 3"/>
    <property type="match status" value="1"/>
</dbReference>
<dbReference type="InterPro" id="IPR020825">
    <property type="entry name" value="Phe-tRNA_synthase-like_B3/B4"/>
</dbReference>
<dbReference type="PANTHER" id="PTHR39209">
    <property type="match status" value="1"/>
</dbReference>
<dbReference type="EMBL" id="JBHSFN010000011">
    <property type="protein sequence ID" value="MFC4588173.1"/>
    <property type="molecule type" value="Genomic_DNA"/>
</dbReference>
<sequence length="228" mass="25488">MIEAIWVDEAVTGLRPDFKVLVIAAYGLRNGPSDDHSRRWLAEAADLAPQPGDEKIVAWQDAYRAFGAKPQRTRPSVDALVRRMPPPDINLVVDAYNSVSIRHVLPIGGEDLRHYEGTARLVRASGDEPFDVIEKGEPAVDHPEIGEVVWRDDRGITCRRWNWRQCVRTRITEDTVDALFLLERLAPMTLEELSTAGDELAGLLREISPDVRIESRLVGPPERAADPG</sequence>
<evidence type="ECO:0000259" key="1">
    <source>
        <dbReference type="SMART" id="SM00873"/>
    </source>
</evidence>
<feature type="domain" description="B3/B4 tRNA-binding" evidence="1">
    <location>
        <begin position="57"/>
        <end position="209"/>
    </location>
</feature>
<keyword evidence="3" id="KW-1185">Reference proteome</keyword>
<dbReference type="PANTHER" id="PTHR39209:SF2">
    <property type="entry name" value="CYTOPLASMIC PROTEIN"/>
    <property type="match status" value="1"/>
</dbReference>
<organism evidence="2 3">
    <name type="scientific">Sphaerisporangium corydalis</name>
    <dbReference type="NCBI Taxonomy" id="1441875"/>
    <lineage>
        <taxon>Bacteria</taxon>
        <taxon>Bacillati</taxon>
        <taxon>Actinomycetota</taxon>
        <taxon>Actinomycetes</taxon>
        <taxon>Streptosporangiales</taxon>
        <taxon>Streptosporangiaceae</taxon>
        <taxon>Sphaerisporangium</taxon>
    </lineage>
</organism>
<evidence type="ECO:0000313" key="2">
    <source>
        <dbReference type="EMBL" id="MFC4588173.1"/>
    </source>
</evidence>
<dbReference type="InterPro" id="IPR005146">
    <property type="entry name" value="B3/B4_tRNA-bd"/>
</dbReference>
<dbReference type="Pfam" id="PF03483">
    <property type="entry name" value="B3_4"/>
    <property type="match status" value="1"/>
</dbReference>
<reference evidence="3" key="1">
    <citation type="journal article" date="2019" name="Int. J. Syst. Evol. Microbiol.">
        <title>The Global Catalogue of Microorganisms (GCM) 10K type strain sequencing project: providing services to taxonomists for standard genome sequencing and annotation.</title>
        <authorList>
            <consortium name="The Broad Institute Genomics Platform"/>
            <consortium name="The Broad Institute Genome Sequencing Center for Infectious Disease"/>
            <person name="Wu L."/>
            <person name="Ma J."/>
        </authorList>
    </citation>
    <scope>NUCLEOTIDE SEQUENCE [LARGE SCALE GENOMIC DNA]</scope>
    <source>
        <strain evidence="3">CCUG 49560</strain>
    </source>
</reference>
<dbReference type="RefSeq" id="WP_262844433.1">
    <property type="nucleotide sequence ID" value="NZ_JANZYP010000029.1"/>
</dbReference>
<name>A0ABV9EGB3_9ACTN</name>
<evidence type="ECO:0000313" key="3">
    <source>
        <dbReference type="Proteomes" id="UP001595891"/>
    </source>
</evidence>
<protein>
    <submittedName>
        <fullName evidence="2">B3/4 domain-containing protein</fullName>
    </submittedName>
</protein>
<dbReference type="Proteomes" id="UP001595891">
    <property type="component" value="Unassembled WGS sequence"/>
</dbReference>
<accession>A0ABV9EGB3</accession>
<comment type="caution">
    <text evidence="2">The sequence shown here is derived from an EMBL/GenBank/DDBJ whole genome shotgun (WGS) entry which is preliminary data.</text>
</comment>
<proteinExistence type="predicted"/>
<dbReference type="SUPFAM" id="SSF56037">
    <property type="entry name" value="PheT/TilS domain"/>
    <property type="match status" value="1"/>
</dbReference>